<dbReference type="PANTHER" id="PTHR42793">
    <property type="entry name" value="COA BINDING DOMAIN CONTAINING PROTEIN"/>
    <property type="match status" value="1"/>
</dbReference>
<reference evidence="4" key="1">
    <citation type="journal article" date="2019" name="Int. J. Syst. Evol. Microbiol.">
        <title>The Global Catalogue of Microorganisms (GCM) 10K type strain sequencing project: providing services to taxonomists for standard genome sequencing and annotation.</title>
        <authorList>
            <consortium name="The Broad Institute Genomics Platform"/>
            <consortium name="The Broad Institute Genome Sequencing Center for Infectious Disease"/>
            <person name="Wu L."/>
            <person name="Ma J."/>
        </authorList>
    </citation>
    <scope>NUCLEOTIDE SEQUENCE [LARGE SCALE GENOMIC DNA]</scope>
    <source>
        <strain evidence="4">JCM 30346</strain>
    </source>
</reference>
<dbReference type="Gene3D" id="3.40.50.720">
    <property type="entry name" value="NAD(P)-binding Rossmann-like Domain"/>
    <property type="match status" value="1"/>
</dbReference>
<dbReference type="InterPro" id="IPR016102">
    <property type="entry name" value="Succinyl-CoA_synth-like"/>
</dbReference>
<dbReference type="Pfam" id="PF13380">
    <property type="entry name" value="CoA_binding_2"/>
    <property type="match status" value="1"/>
</dbReference>
<dbReference type="SUPFAM" id="SSF51735">
    <property type="entry name" value="NAD(P)-binding Rossmann-fold domains"/>
    <property type="match status" value="1"/>
</dbReference>
<dbReference type="InterPro" id="IPR036291">
    <property type="entry name" value="NAD(P)-bd_dom_sf"/>
</dbReference>
<evidence type="ECO:0000313" key="4">
    <source>
        <dbReference type="Proteomes" id="UP001596137"/>
    </source>
</evidence>
<dbReference type="Gene3D" id="3.30.470.20">
    <property type="entry name" value="ATP-grasp fold, B domain"/>
    <property type="match status" value="1"/>
</dbReference>
<keyword evidence="4" id="KW-1185">Reference proteome</keyword>
<evidence type="ECO:0000256" key="1">
    <source>
        <dbReference type="SAM" id="MobiDB-lite"/>
    </source>
</evidence>
<feature type="compositionally biased region" description="Low complexity" evidence="1">
    <location>
        <begin position="512"/>
        <end position="530"/>
    </location>
</feature>
<dbReference type="Gene3D" id="3.30.1490.20">
    <property type="entry name" value="ATP-grasp fold, A domain"/>
    <property type="match status" value="1"/>
</dbReference>
<dbReference type="EMBL" id="JBHSRF010000043">
    <property type="protein sequence ID" value="MFC6084460.1"/>
    <property type="molecule type" value="Genomic_DNA"/>
</dbReference>
<dbReference type="SMART" id="SM00881">
    <property type="entry name" value="CoA_binding"/>
    <property type="match status" value="1"/>
</dbReference>
<dbReference type="RefSeq" id="WP_380757544.1">
    <property type="nucleotide sequence ID" value="NZ_JBHSRF010000043.1"/>
</dbReference>
<dbReference type="Pfam" id="PF13607">
    <property type="entry name" value="Succ_CoA_lig"/>
    <property type="match status" value="1"/>
</dbReference>
<dbReference type="InterPro" id="IPR032875">
    <property type="entry name" value="Succ_CoA_lig_flav_dom"/>
</dbReference>
<dbReference type="GO" id="GO:0016874">
    <property type="term" value="F:ligase activity"/>
    <property type="evidence" value="ECO:0007669"/>
    <property type="project" value="UniProtKB-KW"/>
</dbReference>
<dbReference type="SUPFAM" id="SSF52210">
    <property type="entry name" value="Succinyl-CoA synthetase domains"/>
    <property type="match status" value="2"/>
</dbReference>
<evidence type="ECO:0000313" key="3">
    <source>
        <dbReference type="EMBL" id="MFC6084460.1"/>
    </source>
</evidence>
<dbReference type="SUPFAM" id="SSF56059">
    <property type="entry name" value="Glutathione synthetase ATP-binding domain-like"/>
    <property type="match status" value="1"/>
</dbReference>
<comment type="caution">
    <text evidence="3">The sequence shown here is derived from an EMBL/GenBank/DDBJ whole genome shotgun (WGS) entry which is preliminary data.</text>
</comment>
<protein>
    <submittedName>
        <fullName evidence="3">Acetate--CoA ligase family protein</fullName>
    </submittedName>
</protein>
<accession>A0ABW1NMC2</accession>
<dbReference type="Pfam" id="PF13549">
    <property type="entry name" value="ATP-grasp_5"/>
    <property type="match status" value="1"/>
</dbReference>
<dbReference type="Proteomes" id="UP001596137">
    <property type="component" value="Unassembled WGS sequence"/>
</dbReference>
<dbReference type="InterPro" id="IPR003781">
    <property type="entry name" value="CoA-bd"/>
</dbReference>
<keyword evidence="3" id="KW-0436">Ligase</keyword>
<name>A0ABW1NMC2_9ACTN</name>
<dbReference type="Gene3D" id="3.40.50.261">
    <property type="entry name" value="Succinyl-CoA synthetase domains"/>
    <property type="match status" value="2"/>
</dbReference>
<dbReference type="InterPro" id="IPR013815">
    <property type="entry name" value="ATP_grasp_subdomain_1"/>
</dbReference>
<evidence type="ECO:0000259" key="2">
    <source>
        <dbReference type="SMART" id="SM00881"/>
    </source>
</evidence>
<dbReference type="PANTHER" id="PTHR42793:SF1">
    <property type="entry name" value="PEPTIDYL-LYSINE N-ACETYLTRANSFERASE PATZ"/>
    <property type="match status" value="1"/>
</dbReference>
<feature type="domain" description="CoA-binding" evidence="2">
    <location>
        <begin position="6"/>
        <end position="101"/>
    </location>
</feature>
<sequence>MKLTRLLAPRSVAVVGASTRPGSYGNLAVANLVAAGFSGPVFGVHPSAAEVHGVPCVPRIRDLPVAPDAVVIATPAATVPALVAEAGEHGCGGAVVFAAGFAETAAVPGTGAVPAGVRLQEELVAAAARYDMPVCGPNGNGIVAVAARAPLWGDAYAPRRAGPVALISQSGNVAVNALLSTRALRPHTVVSCGNQAVVDAAAYLSALAETDGVRSVALYLEDEGDGARLATALAACADHGVRVAVLKAGTSPLGASAAAAHTGALAGDTRILRALIEEAGGAWAHNPHELLELAKTLAHAGHPRPSTPRPAPPGQEHDTLHRVEHAPASPVENAPRHEPPARARGVLIVTCSGGDAAVAADEAARHGIPLATLSDTTEAALIPVLPATATPGNPLDYTAVIFGDTRRVADLITVAASDESVGPVLVYYDRPARMPEDAAAEWDAALNGILSATVPGPLLVASTLPDLMPEAIAELLVDHGIVPVSGLTEGILCAGALLAHSAGGDRLRAIAGAASSPPAGGHPSAPSHGGTPMAEHEAKPLLREYGVSVPDGVVARTAEEAVVAAGRLGGDVALKLSGRGIRHKSDIGGVVLGLGDPEGVRTAATRLLGLPDAREAVLLVERMVAPGVELMVAVRRDGVVPVLAVALGGVWVEVLDDVVLVPLPVTPGRVAAAVRRLRGAALLTGGRGRAAADLDAFGELAARAAVLALTENLDLLELNPVIVSPGGATAVDAVLERA</sequence>
<feature type="region of interest" description="Disordered" evidence="1">
    <location>
        <begin position="512"/>
        <end position="535"/>
    </location>
</feature>
<proteinExistence type="predicted"/>
<organism evidence="3 4">
    <name type="scientific">Sphaerisporangium aureirubrum</name>
    <dbReference type="NCBI Taxonomy" id="1544736"/>
    <lineage>
        <taxon>Bacteria</taxon>
        <taxon>Bacillati</taxon>
        <taxon>Actinomycetota</taxon>
        <taxon>Actinomycetes</taxon>
        <taxon>Streptosporangiales</taxon>
        <taxon>Streptosporangiaceae</taxon>
        <taxon>Sphaerisporangium</taxon>
    </lineage>
</organism>
<feature type="region of interest" description="Disordered" evidence="1">
    <location>
        <begin position="299"/>
        <end position="318"/>
    </location>
</feature>
<gene>
    <name evidence="3" type="ORF">ACFP1K_25105</name>
</gene>